<keyword evidence="2" id="KW-1185">Reference proteome</keyword>
<evidence type="ECO:0000313" key="1">
    <source>
        <dbReference type="EMBL" id="GKT32213.1"/>
    </source>
</evidence>
<accession>A0ABQ5KI55</accession>
<sequence>MTIKESFDLCQDVYRYRISFIWGEEIPSDGFWTDFSMFMSSPKHLVAFNSYVHDMAIMSMYELRQRDMSGERSIGKEQYFCDGYIQKTISTYSEAFNLNIFKSSLFRRINRSIVEMINAPDAEYTVLICFLVFANIPRFQSYFFSTKAGCALPALEELEGIIITDRSNILHPYLHMINDRLYYTLMNYVSLGFMEELHLRGLIAISIKGLVSNNTKSMVHSLDFVYQMLIRYSCALRNNCEVRTMTKWEMFKSILHVDEEKLSNQLSKNGSFLSIPPQVRTELNEKGGKHFDYLLDCNWESFSDNRTHFCPRTWINLLSQGGNEIFMNIVANCIINTAVLGSVDREVAFDIFCLFYALSQSSYCFSPEYIIGSEERSEYCILFSQESYDILNLKYSDMVNQSIIEFPPPIESKVIDIYNCVNRLFDQMNAYHVPISISYIRFVVLFCQKLYTISFLKDRIMSNVHDFDNCSNHSQYSIA</sequence>
<protein>
    <submittedName>
        <fullName evidence="1">Uncharacterized protein</fullName>
    </submittedName>
</protein>
<gene>
    <name evidence="1" type="ORF">ADUPG1_006412</name>
</gene>
<reference evidence="1" key="1">
    <citation type="submission" date="2022-03" db="EMBL/GenBank/DDBJ databases">
        <title>Draft genome sequence of Aduncisulcus paluster, a free-living microaerophilic Fornicata.</title>
        <authorList>
            <person name="Yuyama I."/>
            <person name="Kume K."/>
            <person name="Tamura T."/>
            <person name="Inagaki Y."/>
            <person name="Hashimoto T."/>
        </authorList>
    </citation>
    <scope>NUCLEOTIDE SEQUENCE</scope>
    <source>
        <strain evidence="1">NY0171</strain>
    </source>
</reference>
<dbReference type="EMBL" id="BQXS01009954">
    <property type="protein sequence ID" value="GKT32213.1"/>
    <property type="molecule type" value="Genomic_DNA"/>
</dbReference>
<organism evidence="1 2">
    <name type="scientific">Aduncisulcus paluster</name>
    <dbReference type="NCBI Taxonomy" id="2918883"/>
    <lineage>
        <taxon>Eukaryota</taxon>
        <taxon>Metamonada</taxon>
        <taxon>Carpediemonas-like organisms</taxon>
        <taxon>Aduncisulcus</taxon>
    </lineage>
</organism>
<evidence type="ECO:0000313" key="2">
    <source>
        <dbReference type="Proteomes" id="UP001057375"/>
    </source>
</evidence>
<proteinExistence type="predicted"/>
<dbReference type="Proteomes" id="UP001057375">
    <property type="component" value="Unassembled WGS sequence"/>
</dbReference>
<comment type="caution">
    <text evidence="1">The sequence shown here is derived from an EMBL/GenBank/DDBJ whole genome shotgun (WGS) entry which is preliminary data.</text>
</comment>
<name>A0ABQ5KI55_9EUKA</name>